<dbReference type="Pfam" id="PF10592">
    <property type="entry name" value="AIPR"/>
    <property type="match status" value="1"/>
</dbReference>
<organism evidence="2 3">
    <name type="scientific">Bifidobacterium longum subsp. suis</name>
    <dbReference type="NCBI Taxonomy" id="1695"/>
    <lineage>
        <taxon>Bacteria</taxon>
        <taxon>Bacillati</taxon>
        <taxon>Actinomycetota</taxon>
        <taxon>Actinomycetes</taxon>
        <taxon>Bifidobacteriales</taxon>
        <taxon>Bifidobacteriaceae</taxon>
        <taxon>Bifidobacterium</taxon>
    </lineage>
</organism>
<reference evidence="2 3" key="1">
    <citation type="journal article" date="2016" name="BMC Microbiol.">
        <title>Fucosyllactose and L-fucose utilization of infant Bifidobacterium longum and Bifidobacterium kashiwanohense.</title>
        <authorList>
            <person name="Bunesova V."/>
            <person name="Lacroix C."/>
            <person name="Schwab C."/>
        </authorList>
    </citation>
    <scope>NUCLEOTIDE SEQUENCE [LARGE SCALE GENOMIC DNA]</scope>
    <source>
        <strain evidence="2 3">BSM11-5</strain>
    </source>
</reference>
<name>A0A1S2VU48_BIFLN</name>
<dbReference type="RefSeq" id="WP_071475255.1">
    <property type="nucleotide sequence ID" value="NZ_JBMFCW010000012.1"/>
</dbReference>
<dbReference type="Proteomes" id="UP000181801">
    <property type="component" value="Unassembled WGS sequence"/>
</dbReference>
<evidence type="ECO:0000259" key="1">
    <source>
        <dbReference type="Pfam" id="PF10592"/>
    </source>
</evidence>
<evidence type="ECO:0000313" key="2">
    <source>
        <dbReference type="EMBL" id="OIN61786.1"/>
    </source>
</evidence>
<gene>
    <name evidence="2" type="ORF">BFS26_09815</name>
</gene>
<proteinExistence type="predicted"/>
<feature type="domain" description="Abortive phage infection protein C-terminal" evidence="1">
    <location>
        <begin position="265"/>
        <end position="510"/>
    </location>
</feature>
<accession>A0A1S2VU48</accession>
<evidence type="ECO:0000313" key="3">
    <source>
        <dbReference type="Proteomes" id="UP000181801"/>
    </source>
</evidence>
<sequence>MAMDPITSSLLSDFIASSGLEHETDITRQFEYFANYCVVTNSSPSSDFEYTDIATGDNAPGIDGMAIMVNNQLVSSTEDIDSLINANGHITVRFIAISVKTTAGFNTGFISNLFSNVQLFFGDNPGATFNTPEMENFLELKDYIYSTAIVKRFTRNPDLLVSLVTLGSWDDSNEQFRALVGQYCQSLQSTMLFNRVDFRPYGAAQIQMLYRKAVAKIENAVTFDRALIMYDDNDKGEESGYIGVLPFGEYRKLLLNDDGNVLPVFEDNVRGYLGDDNEVNSAIAKSITEGDANAFCQKNNGVTIVASSVKRTGNQFVISDYQIVNGCQTSNTLIVNRDKPNIDKLLIPIRLIVTKDESLKIEITRATNSQNAVKREQLESLSGFQRKLEQYYGGMSNSFGKDALVYQRREGQYRGTEYQNSPLLVTIAQQIKAYAAMYVSKPHEVSGRYGVVLRKMGKSIFQDTDSLAPYYLSVLALKKFEALLGNGIDRRYRKCRYHVLMLMRTVIDMQFSDIKPKKRREGSDAMITAILQDPTASLRCFRHIVDYIASQAEDIEFDNRKCFERKETTEKLLKSERLAKLEKAIREDSAIAGCAAR</sequence>
<comment type="caution">
    <text evidence="2">The sequence shown here is derived from an EMBL/GenBank/DDBJ whole genome shotgun (WGS) entry which is preliminary data.</text>
</comment>
<dbReference type="EMBL" id="MOAE01000041">
    <property type="protein sequence ID" value="OIN61786.1"/>
    <property type="molecule type" value="Genomic_DNA"/>
</dbReference>
<dbReference type="InterPro" id="IPR018891">
    <property type="entry name" value="AIPR_C"/>
</dbReference>
<dbReference type="AlphaFoldDB" id="A0A1S2VU48"/>
<protein>
    <recommendedName>
        <fullName evidence="1">Abortive phage infection protein C-terminal domain-containing protein</fullName>
    </recommendedName>
</protein>